<sequence>MNTSLPPSKVNDVRWGALLAASSSPGDGVSMRNTVQKFCEHINRVLKAHGKSHPPEHPSVRTSEVYVMGDVGRALDALASNLRRPDLIFVILPFDAECASGPAYVWADKHRTKVQTRVYLLDDLVKMDEDGIQGLVASLNLPQHRSLSDIDAEGQPTE</sequence>
<dbReference type="InParanoid" id="A0A165R0F8"/>
<name>A0A165R0F8_EXIGL</name>
<evidence type="ECO:0000313" key="2">
    <source>
        <dbReference type="Proteomes" id="UP000077266"/>
    </source>
</evidence>
<organism evidence="1 2">
    <name type="scientific">Exidia glandulosa HHB12029</name>
    <dbReference type="NCBI Taxonomy" id="1314781"/>
    <lineage>
        <taxon>Eukaryota</taxon>
        <taxon>Fungi</taxon>
        <taxon>Dikarya</taxon>
        <taxon>Basidiomycota</taxon>
        <taxon>Agaricomycotina</taxon>
        <taxon>Agaricomycetes</taxon>
        <taxon>Auriculariales</taxon>
        <taxon>Exidiaceae</taxon>
        <taxon>Exidia</taxon>
    </lineage>
</organism>
<evidence type="ECO:0000313" key="1">
    <source>
        <dbReference type="EMBL" id="KZW04316.1"/>
    </source>
</evidence>
<proteinExistence type="predicted"/>
<keyword evidence="2" id="KW-1185">Reference proteome</keyword>
<reference evidence="1 2" key="1">
    <citation type="journal article" date="2016" name="Mol. Biol. Evol.">
        <title>Comparative Genomics of Early-Diverging Mushroom-Forming Fungi Provides Insights into the Origins of Lignocellulose Decay Capabilities.</title>
        <authorList>
            <person name="Nagy L.G."/>
            <person name="Riley R."/>
            <person name="Tritt A."/>
            <person name="Adam C."/>
            <person name="Daum C."/>
            <person name="Floudas D."/>
            <person name="Sun H."/>
            <person name="Yadav J.S."/>
            <person name="Pangilinan J."/>
            <person name="Larsson K.H."/>
            <person name="Matsuura K."/>
            <person name="Barry K."/>
            <person name="Labutti K."/>
            <person name="Kuo R."/>
            <person name="Ohm R.A."/>
            <person name="Bhattacharya S.S."/>
            <person name="Shirouzu T."/>
            <person name="Yoshinaga Y."/>
            <person name="Martin F.M."/>
            <person name="Grigoriev I.V."/>
            <person name="Hibbett D.S."/>
        </authorList>
    </citation>
    <scope>NUCLEOTIDE SEQUENCE [LARGE SCALE GENOMIC DNA]</scope>
    <source>
        <strain evidence="1 2">HHB12029</strain>
    </source>
</reference>
<gene>
    <name evidence="1" type="ORF">EXIGLDRAFT_690889</name>
</gene>
<dbReference type="Proteomes" id="UP000077266">
    <property type="component" value="Unassembled WGS sequence"/>
</dbReference>
<dbReference type="EMBL" id="KV425882">
    <property type="protein sequence ID" value="KZW04316.1"/>
    <property type="molecule type" value="Genomic_DNA"/>
</dbReference>
<protein>
    <submittedName>
        <fullName evidence="1">Uncharacterized protein</fullName>
    </submittedName>
</protein>
<dbReference type="AlphaFoldDB" id="A0A165R0F8"/>
<accession>A0A165R0F8</accession>